<dbReference type="PRINTS" id="PR00336">
    <property type="entry name" value="LYSASSOCTDMP"/>
</dbReference>
<evidence type="ECO:0000313" key="12">
    <source>
        <dbReference type="Proteomes" id="UP000001307"/>
    </source>
</evidence>
<feature type="transmembrane region" description="Helical" evidence="8">
    <location>
        <begin position="200"/>
        <end position="223"/>
    </location>
</feature>
<dbReference type="EMBL" id="FN653035">
    <property type="protein sequence ID" value="CBY09197.1"/>
    <property type="molecule type" value="Genomic_DNA"/>
</dbReference>
<dbReference type="GO" id="GO:0072594">
    <property type="term" value="P:establishment of protein localization to organelle"/>
    <property type="evidence" value="ECO:0007669"/>
    <property type="project" value="TreeGrafter"/>
</dbReference>
<sequence length="235" mass="26183">MRALVLSLFALATAISDAEKSLAKFLVNRTEPADEPCFRAEFVVKIRSDSNNQGGELDFNEIKPIVGLSNKNVNRNESNCDLLQIDGIVTDDGGNYSLAFVINVVEKSEGQEWWEIKEITLTNTFDQVQYKNDSMQHIAAPLAGTWGQSFLCNAGFNVELWSENMDHFVTINLARLQIQPHKVPADTFANPVICEEDINIVIPAIVGSILGILVLVVLVTYIIGRKRTRIAYQEI</sequence>
<feature type="signal peptide" evidence="9">
    <location>
        <begin position="1"/>
        <end position="18"/>
    </location>
</feature>
<keyword evidence="3 9" id="KW-0732">Signal</keyword>
<keyword evidence="4 8" id="KW-1133">Transmembrane helix</keyword>
<feature type="domain" description="Lysosome-associated membrane glycoprotein 2-like transmembrane" evidence="10">
    <location>
        <begin position="202"/>
        <end position="233"/>
    </location>
</feature>
<dbReference type="InterPro" id="IPR002000">
    <property type="entry name" value="Lysosome-assoc_membr_glycop"/>
</dbReference>
<keyword evidence="12" id="KW-1185">Reference proteome</keyword>
<dbReference type="GO" id="GO:0005886">
    <property type="term" value="C:plasma membrane"/>
    <property type="evidence" value="ECO:0007669"/>
    <property type="project" value="TreeGrafter"/>
</dbReference>
<keyword evidence="6" id="KW-0325">Glycoprotein</keyword>
<evidence type="ECO:0000256" key="7">
    <source>
        <dbReference type="PROSITE-ProRule" id="PRU00740"/>
    </source>
</evidence>
<comment type="caution">
    <text evidence="7">Lacks conserved residue(s) required for the propagation of feature annotation.</text>
</comment>
<evidence type="ECO:0000256" key="2">
    <source>
        <dbReference type="ARBA" id="ARBA00022692"/>
    </source>
</evidence>
<evidence type="ECO:0000256" key="9">
    <source>
        <dbReference type="SAM" id="SignalP"/>
    </source>
</evidence>
<dbReference type="PROSITE" id="PS51407">
    <property type="entry name" value="LAMP_3"/>
    <property type="match status" value="1"/>
</dbReference>
<dbReference type="Gene3D" id="2.40.160.110">
    <property type="match status" value="1"/>
</dbReference>
<keyword evidence="7" id="KW-0458">Lysosome</keyword>
<gene>
    <name evidence="11" type="ORF">GSOID_T00007726001</name>
</gene>
<reference evidence="11" key="1">
    <citation type="journal article" date="2010" name="Science">
        <title>Plasticity of animal genome architecture unmasked by rapid evolution of a pelagic tunicate.</title>
        <authorList>
            <person name="Denoeud F."/>
            <person name="Henriet S."/>
            <person name="Mungpakdee S."/>
            <person name="Aury J.M."/>
            <person name="Da Silva C."/>
            <person name="Brinkmann H."/>
            <person name="Mikhaleva J."/>
            <person name="Olsen L.C."/>
            <person name="Jubin C."/>
            <person name="Canestro C."/>
            <person name="Bouquet J.M."/>
            <person name="Danks G."/>
            <person name="Poulain J."/>
            <person name="Campsteijn C."/>
            <person name="Adamski M."/>
            <person name="Cross I."/>
            <person name="Yadetie F."/>
            <person name="Muffato M."/>
            <person name="Louis A."/>
            <person name="Butcher S."/>
            <person name="Tsagkogeorga G."/>
            <person name="Konrad A."/>
            <person name="Singh S."/>
            <person name="Jensen M.F."/>
            <person name="Cong E.H."/>
            <person name="Eikeseth-Otteraa H."/>
            <person name="Noel B."/>
            <person name="Anthouard V."/>
            <person name="Porcel B.M."/>
            <person name="Kachouri-Lafond R."/>
            <person name="Nishino A."/>
            <person name="Ugolini M."/>
            <person name="Chourrout P."/>
            <person name="Nishida H."/>
            <person name="Aasland R."/>
            <person name="Huzurbazar S."/>
            <person name="Westhof E."/>
            <person name="Delsuc F."/>
            <person name="Lehrach H."/>
            <person name="Reinhardt R."/>
            <person name="Weissenbach J."/>
            <person name="Roy S.W."/>
            <person name="Artiguenave F."/>
            <person name="Postlethwait J.H."/>
            <person name="Manak J.R."/>
            <person name="Thompson E.M."/>
            <person name="Jaillon O."/>
            <person name="Du Pasquier L."/>
            <person name="Boudinot P."/>
            <person name="Liberles D.A."/>
            <person name="Volff J.N."/>
            <person name="Philippe H."/>
            <person name="Lenhard B."/>
            <person name="Roest Crollius H."/>
            <person name="Wincker P."/>
            <person name="Chourrout D."/>
        </authorList>
    </citation>
    <scope>NUCLEOTIDE SEQUENCE [LARGE SCALE GENOMIC DNA]</scope>
</reference>
<comment type="subcellular location">
    <subcellularLocation>
        <location evidence="1">Cell membrane</location>
        <topology evidence="1">Single-pass type I membrane protein</topology>
    </subcellularLocation>
    <subcellularLocation>
        <location evidence="7">Lysosome membrane</location>
        <topology evidence="7">Single-pass type I membrane protein</topology>
    </subcellularLocation>
</comment>
<evidence type="ECO:0000256" key="1">
    <source>
        <dbReference type="ARBA" id="ARBA00004251"/>
    </source>
</evidence>
<evidence type="ECO:0000259" key="10">
    <source>
        <dbReference type="Pfam" id="PF21222"/>
    </source>
</evidence>
<dbReference type="Pfam" id="PF21222">
    <property type="entry name" value="Lamp2_2nd"/>
    <property type="match status" value="1"/>
</dbReference>
<keyword evidence="2 7" id="KW-0812">Transmembrane</keyword>
<evidence type="ECO:0000256" key="6">
    <source>
        <dbReference type="ARBA" id="ARBA00023180"/>
    </source>
</evidence>
<evidence type="ECO:0000256" key="8">
    <source>
        <dbReference type="SAM" id="Phobius"/>
    </source>
</evidence>
<dbReference type="InParanoid" id="E4XC72"/>
<keyword evidence="5 7" id="KW-0472">Membrane</keyword>
<evidence type="ECO:0000256" key="3">
    <source>
        <dbReference type="ARBA" id="ARBA00022729"/>
    </source>
</evidence>
<protein>
    <recommendedName>
        <fullName evidence="10">Lysosome-associated membrane glycoprotein 2-like transmembrane domain-containing protein</fullName>
    </recommendedName>
</protein>
<dbReference type="OrthoDB" id="10363025at2759"/>
<feature type="chain" id="PRO_5003192828" description="Lysosome-associated membrane glycoprotein 2-like transmembrane domain-containing protein" evidence="9">
    <location>
        <begin position="19"/>
        <end position="235"/>
    </location>
</feature>
<proteinExistence type="inferred from homology"/>
<comment type="similarity">
    <text evidence="7">Belongs to the LAMP family.</text>
</comment>
<dbReference type="GO" id="GO:0005765">
    <property type="term" value="C:lysosomal membrane"/>
    <property type="evidence" value="ECO:0007669"/>
    <property type="project" value="UniProtKB-SubCell"/>
</dbReference>
<dbReference type="InterPro" id="IPR048524">
    <property type="entry name" value="Lamp2-like_TM"/>
</dbReference>
<dbReference type="Proteomes" id="UP000001307">
    <property type="component" value="Unassembled WGS sequence"/>
</dbReference>
<organism evidence="11">
    <name type="scientific">Oikopleura dioica</name>
    <name type="common">Tunicate</name>
    <dbReference type="NCBI Taxonomy" id="34765"/>
    <lineage>
        <taxon>Eukaryota</taxon>
        <taxon>Metazoa</taxon>
        <taxon>Chordata</taxon>
        <taxon>Tunicata</taxon>
        <taxon>Appendicularia</taxon>
        <taxon>Copelata</taxon>
        <taxon>Oikopleuridae</taxon>
        <taxon>Oikopleura</taxon>
    </lineage>
</organism>
<evidence type="ECO:0000256" key="5">
    <source>
        <dbReference type="ARBA" id="ARBA00023136"/>
    </source>
</evidence>
<dbReference type="PANTHER" id="PTHR11506:SF35">
    <property type="entry name" value="LYSOSOME-ASSOCIATED MEMBRANE GLYCOPROTEIN 5"/>
    <property type="match status" value="1"/>
</dbReference>
<evidence type="ECO:0000313" key="11">
    <source>
        <dbReference type="EMBL" id="CBY09197.1"/>
    </source>
</evidence>
<accession>E4XC72</accession>
<dbReference type="GO" id="GO:0031902">
    <property type="term" value="C:late endosome membrane"/>
    <property type="evidence" value="ECO:0007669"/>
    <property type="project" value="TreeGrafter"/>
</dbReference>
<dbReference type="PANTHER" id="PTHR11506">
    <property type="entry name" value="LYSOSOME-ASSOCIATED MEMBRANE GLYCOPROTEIN"/>
    <property type="match status" value="1"/>
</dbReference>
<dbReference type="AlphaFoldDB" id="E4XC72"/>
<name>E4XC72_OIKDI</name>
<evidence type="ECO:0000256" key="4">
    <source>
        <dbReference type="ARBA" id="ARBA00022989"/>
    </source>
</evidence>